<dbReference type="CDD" id="cd01097">
    <property type="entry name" value="Tetrahydromethanopterin_reductase"/>
    <property type="match status" value="1"/>
</dbReference>
<dbReference type="GO" id="GO:0016705">
    <property type="term" value="F:oxidoreductase activity, acting on paired donors, with incorporation or reduction of molecular oxygen"/>
    <property type="evidence" value="ECO:0007669"/>
    <property type="project" value="InterPro"/>
</dbReference>
<proteinExistence type="predicted"/>
<reference evidence="4 5" key="1">
    <citation type="submission" date="2019-07" db="EMBL/GenBank/DDBJ databases">
        <title>Whole genome shotgun sequence of Cellulomonas aerilata NBRC 106308.</title>
        <authorList>
            <person name="Hosoyama A."/>
            <person name="Uohara A."/>
            <person name="Ohji S."/>
            <person name="Ichikawa N."/>
        </authorList>
    </citation>
    <scope>NUCLEOTIDE SEQUENCE [LARGE SCALE GENOMIC DNA]</scope>
    <source>
        <strain evidence="4 5">NBRC 106308</strain>
    </source>
</reference>
<dbReference type="NCBIfam" id="TIGR03559">
    <property type="entry name" value="F420_Rv3520c"/>
    <property type="match status" value="1"/>
</dbReference>
<dbReference type="AlphaFoldDB" id="A0A512DBZ6"/>
<accession>A0A512DBZ6</accession>
<keyword evidence="5" id="KW-1185">Reference proteome</keyword>
<feature type="domain" description="Luciferase-like" evidence="3">
    <location>
        <begin position="15"/>
        <end position="323"/>
    </location>
</feature>
<dbReference type="InterPro" id="IPR019951">
    <property type="entry name" value="F420_OxRdatse_Rv3520c_pred"/>
</dbReference>
<dbReference type="EMBL" id="BJYY01000013">
    <property type="protein sequence ID" value="GEO34002.1"/>
    <property type="molecule type" value="Genomic_DNA"/>
</dbReference>
<dbReference type="InterPro" id="IPR011251">
    <property type="entry name" value="Luciferase-like_dom"/>
</dbReference>
<dbReference type="Gene3D" id="3.20.20.30">
    <property type="entry name" value="Luciferase-like domain"/>
    <property type="match status" value="1"/>
</dbReference>
<evidence type="ECO:0000256" key="1">
    <source>
        <dbReference type="ARBA" id="ARBA00023002"/>
    </source>
</evidence>
<dbReference type="OrthoDB" id="5241778at2"/>
<evidence type="ECO:0000313" key="5">
    <source>
        <dbReference type="Proteomes" id="UP000321181"/>
    </source>
</evidence>
<name>A0A512DBZ6_9CELL</name>
<evidence type="ECO:0000259" key="3">
    <source>
        <dbReference type="Pfam" id="PF00296"/>
    </source>
</evidence>
<dbReference type="RefSeq" id="WP_146902895.1">
    <property type="nucleotide sequence ID" value="NZ_BAAARM010000003.1"/>
</dbReference>
<evidence type="ECO:0000313" key="4">
    <source>
        <dbReference type="EMBL" id="GEO34002.1"/>
    </source>
</evidence>
<dbReference type="PANTHER" id="PTHR43244:SF1">
    <property type="entry name" value="5,10-METHYLENETETRAHYDROMETHANOPTERIN REDUCTASE"/>
    <property type="match status" value="1"/>
</dbReference>
<dbReference type="SUPFAM" id="SSF51679">
    <property type="entry name" value="Bacterial luciferase-like"/>
    <property type="match status" value="1"/>
</dbReference>
<dbReference type="InterPro" id="IPR036661">
    <property type="entry name" value="Luciferase-like_sf"/>
</dbReference>
<dbReference type="InterPro" id="IPR050564">
    <property type="entry name" value="F420-G6PD/mer"/>
</dbReference>
<comment type="caution">
    <text evidence="4">The sequence shown here is derived from an EMBL/GenBank/DDBJ whole genome shotgun (WGS) entry which is preliminary data.</text>
</comment>
<organism evidence="4 5">
    <name type="scientific">Cellulomonas aerilata</name>
    <dbReference type="NCBI Taxonomy" id="515326"/>
    <lineage>
        <taxon>Bacteria</taxon>
        <taxon>Bacillati</taxon>
        <taxon>Actinomycetota</taxon>
        <taxon>Actinomycetes</taxon>
        <taxon>Micrococcales</taxon>
        <taxon>Cellulomonadaceae</taxon>
        <taxon>Cellulomonas</taxon>
    </lineage>
</organism>
<dbReference type="PANTHER" id="PTHR43244">
    <property type="match status" value="1"/>
</dbReference>
<keyword evidence="1" id="KW-0560">Oxidoreductase</keyword>
<protein>
    <submittedName>
        <fullName evidence="4">LLM class F420-dependent oxidoreductase</fullName>
    </submittedName>
</protein>
<dbReference type="Pfam" id="PF00296">
    <property type="entry name" value="Bac_luciferase"/>
    <property type="match status" value="1"/>
</dbReference>
<sequence>MRLGYHTGYWSAGPPPGAADAVVAAERLGFDSIWTAEAYGSDALTPLAWWGSRTSRIRLGTAIAQIAARTPTAAAMAALTLDHLSGGRFTLGLGASGPQVVEGWYGQPYPRPLARTREYVQVVRAVLRREGPVVHDGDFYPLPFPGGAGLGKPLRSTVHPLRADLPIHLAAQGPRNIALAAEIADGWLPLFYSPRMDATYRELLADGFARRAPGTPPVETFEVTATVPVVLGEDVERAADVVRPFIALYAGGMGAPGANFHRDVLDRLGYAEACDEIQAHYLAGRRAEAAAAVPLELVRDVALVGPPDAIRAQLPAWRATAVTTLLVQTDPRSLAAVAEVLGAGTDVPGGGAGADDATRAGPAAGEGPLSPGR</sequence>
<evidence type="ECO:0000256" key="2">
    <source>
        <dbReference type="SAM" id="MobiDB-lite"/>
    </source>
</evidence>
<dbReference type="Proteomes" id="UP000321181">
    <property type="component" value="Unassembled WGS sequence"/>
</dbReference>
<gene>
    <name evidence="4" type="ORF">CAE01nite_17270</name>
</gene>
<feature type="region of interest" description="Disordered" evidence="2">
    <location>
        <begin position="345"/>
        <end position="373"/>
    </location>
</feature>